<accession>A0A1N7JN55</accession>
<evidence type="ECO:0000259" key="2">
    <source>
        <dbReference type="PROSITE" id="PS50943"/>
    </source>
</evidence>
<evidence type="ECO:0000313" key="3">
    <source>
        <dbReference type="EMBL" id="SIS50792.1"/>
    </source>
</evidence>
<reference evidence="4" key="1">
    <citation type="submission" date="2017-01" db="EMBL/GenBank/DDBJ databases">
        <authorList>
            <person name="Varghese N."/>
            <person name="Submissions S."/>
        </authorList>
    </citation>
    <scope>NUCLEOTIDE SEQUENCE [LARGE SCALE GENOMIC DNA]</scope>
    <source>
        <strain evidence="4">DSM 16176</strain>
    </source>
</reference>
<dbReference type="OrthoDB" id="2470999at2"/>
<evidence type="ECO:0000313" key="4">
    <source>
        <dbReference type="Proteomes" id="UP000186156"/>
    </source>
</evidence>
<keyword evidence="4" id="KW-1185">Reference proteome</keyword>
<dbReference type="SMART" id="SM00530">
    <property type="entry name" value="HTH_XRE"/>
    <property type="match status" value="1"/>
</dbReference>
<dbReference type="SUPFAM" id="SSF47413">
    <property type="entry name" value="lambda repressor-like DNA-binding domains"/>
    <property type="match status" value="1"/>
</dbReference>
<dbReference type="PROSITE" id="PS50943">
    <property type="entry name" value="HTH_CROC1"/>
    <property type="match status" value="1"/>
</dbReference>
<dbReference type="Pfam" id="PF13560">
    <property type="entry name" value="HTH_31"/>
    <property type="match status" value="1"/>
</dbReference>
<organism evidence="3 4">
    <name type="scientific">Alicyclobacillus vulcanalis</name>
    <dbReference type="NCBI Taxonomy" id="252246"/>
    <lineage>
        <taxon>Bacteria</taxon>
        <taxon>Bacillati</taxon>
        <taxon>Bacillota</taxon>
        <taxon>Bacilli</taxon>
        <taxon>Bacillales</taxon>
        <taxon>Alicyclobacillaceae</taxon>
        <taxon>Alicyclobacillus</taxon>
    </lineage>
</organism>
<proteinExistence type="predicted"/>
<dbReference type="STRING" id="252246.SAMN05421799_10192"/>
<gene>
    <name evidence="3" type="ORF">SAMN05421799_10192</name>
</gene>
<feature type="domain" description="HTH cro/C1-type" evidence="2">
    <location>
        <begin position="9"/>
        <end position="62"/>
    </location>
</feature>
<dbReference type="AlphaFoldDB" id="A0A1N7JN55"/>
<dbReference type="InterPro" id="IPR010982">
    <property type="entry name" value="Lambda_DNA-bd_dom_sf"/>
</dbReference>
<evidence type="ECO:0000256" key="1">
    <source>
        <dbReference type="SAM" id="MobiDB-lite"/>
    </source>
</evidence>
<dbReference type="Gene3D" id="1.10.260.40">
    <property type="entry name" value="lambda repressor-like DNA-binding domains"/>
    <property type="match status" value="1"/>
</dbReference>
<sequence length="490" mass="53245">MDVSIGETIRTLRTSRGLSQAELAGELISPERLNEIESGRALAPYPLLIQLADRLGASIDSLVGDADPHGLLQAAIHVAQYDIAAGHYSRARHMLTHLPEASFHTRGLAEYRLTLARALRGDGADAEAVQLLLPLAEAAEASGDARVAFYALRELGYAECDRGNVPAAVRLWKDALAHVDAIAASRAIPAAELRALTLQLYLHLDDLDPRDEGFDVPWKRTSLDPQPPLRAEFAPVAAAPEPSAPGSAAPDAAGSGPSSPAPGAAWAPPDRPHLAAALRWADGGSALFAMCEKLANEALCHLATDPSQARALADQATELLYVGRLAEMETALDARLGKAEGFSSRLQRAYLTTAVSPWSELAAFGDEIAERLEASDVERAALWMELARSIERLLPPAADVSAKRARLKLDLLALETAYLQRPQDRAALRQRLLEYEQSFPEWGETAVRMRACRLLVQWLAEARDFEQALRYVQKIDLLGREPRPQVPFVF</sequence>
<dbReference type="InterPro" id="IPR001387">
    <property type="entry name" value="Cro/C1-type_HTH"/>
</dbReference>
<protein>
    <submittedName>
        <fullName evidence="3">Helix-turn-helix domain-containing protein</fullName>
    </submittedName>
</protein>
<dbReference type="GO" id="GO:0003677">
    <property type="term" value="F:DNA binding"/>
    <property type="evidence" value="ECO:0007669"/>
    <property type="project" value="InterPro"/>
</dbReference>
<dbReference type="Proteomes" id="UP000186156">
    <property type="component" value="Unassembled WGS sequence"/>
</dbReference>
<dbReference type="EMBL" id="FTOO01000001">
    <property type="protein sequence ID" value="SIS50792.1"/>
    <property type="molecule type" value="Genomic_DNA"/>
</dbReference>
<name>A0A1N7JN55_9BACL</name>
<feature type="region of interest" description="Disordered" evidence="1">
    <location>
        <begin position="237"/>
        <end position="268"/>
    </location>
</feature>
<dbReference type="CDD" id="cd00093">
    <property type="entry name" value="HTH_XRE"/>
    <property type="match status" value="1"/>
</dbReference>